<feature type="non-terminal residue" evidence="2">
    <location>
        <position position="1"/>
    </location>
</feature>
<organism evidence="2 3">
    <name type="scientific">Gossypium harknessii</name>
    <dbReference type="NCBI Taxonomy" id="34285"/>
    <lineage>
        <taxon>Eukaryota</taxon>
        <taxon>Viridiplantae</taxon>
        <taxon>Streptophyta</taxon>
        <taxon>Embryophyta</taxon>
        <taxon>Tracheophyta</taxon>
        <taxon>Spermatophyta</taxon>
        <taxon>Magnoliopsida</taxon>
        <taxon>eudicotyledons</taxon>
        <taxon>Gunneridae</taxon>
        <taxon>Pentapetalae</taxon>
        <taxon>rosids</taxon>
        <taxon>malvids</taxon>
        <taxon>Malvales</taxon>
        <taxon>Malvaceae</taxon>
        <taxon>Malvoideae</taxon>
        <taxon>Gossypium</taxon>
    </lineage>
</organism>
<dbReference type="OrthoDB" id="1932905at2759"/>
<keyword evidence="3" id="KW-1185">Reference proteome</keyword>
<keyword evidence="1" id="KW-0812">Transmembrane</keyword>
<dbReference type="EMBL" id="JABFAD010000010">
    <property type="protein sequence ID" value="MBA0811260.1"/>
    <property type="molecule type" value="Genomic_DNA"/>
</dbReference>
<reference evidence="2 3" key="1">
    <citation type="journal article" date="2019" name="Genome Biol. Evol.">
        <title>Insights into the evolution of the New World diploid cottons (Gossypium, subgenus Houzingenia) based on genome sequencing.</title>
        <authorList>
            <person name="Grover C.E."/>
            <person name="Arick M.A. 2nd"/>
            <person name="Thrash A."/>
            <person name="Conover J.L."/>
            <person name="Sanders W.S."/>
            <person name="Peterson D.G."/>
            <person name="Frelichowski J.E."/>
            <person name="Scheffler J.A."/>
            <person name="Scheffler B.E."/>
            <person name="Wendel J.F."/>
        </authorList>
    </citation>
    <scope>NUCLEOTIDE SEQUENCE [LARGE SCALE GENOMIC DNA]</scope>
    <source>
        <strain evidence="2">0</strain>
        <tissue evidence="2">Leaf</tissue>
    </source>
</reference>
<sequence>MALRWFLHSLGYQPDDMQYCKNRASEQSGGVTQSSKVSSNGELTAVKAKIHLASGFQMPLHYPRGGGLPIGGTSTGGGLAAGGTGLTRPNGHGVMGVWGLAISCFFVSFVENKRKQ</sequence>
<keyword evidence="1" id="KW-0472">Membrane</keyword>
<gene>
    <name evidence="2" type="ORF">Gohar_003181</name>
</gene>
<proteinExistence type="predicted"/>
<dbReference type="Proteomes" id="UP000593560">
    <property type="component" value="Unassembled WGS sequence"/>
</dbReference>
<comment type="caution">
    <text evidence="2">The sequence shown here is derived from an EMBL/GenBank/DDBJ whole genome shotgun (WGS) entry which is preliminary data.</text>
</comment>
<evidence type="ECO:0000256" key="1">
    <source>
        <dbReference type="SAM" id="Phobius"/>
    </source>
</evidence>
<evidence type="ECO:0000313" key="2">
    <source>
        <dbReference type="EMBL" id="MBA0811260.1"/>
    </source>
</evidence>
<keyword evidence="1" id="KW-1133">Transmembrane helix</keyword>
<name>A0A7J9HN40_9ROSI</name>
<protein>
    <submittedName>
        <fullName evidence="2">Uncharacterized protein</fullName>
    </submittedName>
</protein>
<feature type="transmembrane region" description="Helical" evidence="1">
    <location>
        <begin position="93"/>
        <end position="110"/>
    </location>
</feature>
<evidence type="ECO:0000313" key="3">
    <source>
        <dbReference type="Proteomes" id="UP000593560"/>
    </source>
</evidence>
<accession>A0A7J9HN40</accession>
<dbReference type="AlphaFoldDB" id="A0A7J9HN40"/>